<keyword evidence="2" id="KW-1185">Reference proteome</keyword>
<accession>A0ABY2QS68</accession>
<proteinExistence type="predicted"/>
<dbReference type="RefSeq" id="WP_136559511.1">
    <property type="nucleotide sequence ID" value="NZ_STGT01000004.1"/>
</dbReference>
<name>A0ABY2QS68_9HYPH</name>
<gene>
    <name evidence="1" type="ORF">E9677_18540</name>
</gene>
<evidence type="ECO:0000313" key="2">
    <source>
        <dbReference type="Proteomes" id="UP000309667"/>
    </source>
</evidence>
<reference evidence="1 2" key="1">
    <citation type="submission" date="2019-04" db="EMBL/GenBank/DDBJ databases">
        <title>Genome sequence of strain 7209-2.</title>
        <authorList>
            <person name="Gao J."/>
            <person name="Sun J."/>
        </authorList>
    </citation>
    <scope>NUCLEOTIDE SEQUENCE [LARGE SCALE GENOMIC DNA]</scope>
    <source>
        <strain evidence="1 2">7209-2</strain>
    </source>
</reference>
<evidence type="ECO:0000313" key="1">
    <source>
        <dbReference type="EMBL" id="THV12722.1"/>
    </source>
</evidence>
<comment type="caution">
    <text evidence="1">The sequence shown here is derived from an EMBL/GenBank/DDBJ whole genome shotgun (WGS) entry which is preliminary data.</text>
</comment>
<dbReference type="EMBL" id="STGT01000004">
    <property type="protein sequence ID" value="THV12722.1"/>
    <property type="molecule type" value="Genomic_DNA"/>
</dbReference>
<protein>
    <submittedName>
        <fullName evidence="1">Uncharacterized protein</fullName>
    </submittedName>
</protein>
<dbReference type="Proteomes" id="UP000309667">
    <property type="component" value="Unassembled WGS sequence"/>
</dbReference>
<organism evidence="1 2">
    <name type="scientific">Rhizobium rhizophilum</name>
    <dbReference type="NCBI Taxonomy" id="1850373"/>
    <lineage>
        <taxon>Bacteria</taxon>
        <taxon>Pseudomonadati</taxon>
        <taxon>Pseudomonadota</taxon>
        <taxon>Alphaproteobacteria</taxon>
        <taxon>Hyphomicrobiales</taxon>
        <taxon>Rhizobiaceae</taxon>
        <taxon>Rhizobium/Agrobacterium group</taxon>
        <taxon>Rhizobium</taxon>
    </lineage>
</organism>
<sequence length="369" mass="41617">MTSTMPSRPDILRILAAQRQREAEEIDLLHQEVEASSIPIADELLAKIITKFGDTALSILRKHPGHRLFRLRESYFASVQVFEVALGDLLAGIARFEEDATREGTELFDLGQRKRLEAIELQIQKELFAVTNAALSLVDHGRRLQKDLDVVGYNAMRLEAFKEDGLHDLVTGLRVLLHHLEVVKAGWQRTRSLGGPSTATFTLDKADVKRTLEEFSGSFSNGQLGRMRSCLEQLPDQIDLATLFSDYGDRCRRFNGWIKDRIASATPPELADYDRCQLERTRYSIRMNWSAVIGNWLQNVPTPHVHRHLPKYLDEAQLAQVYARPLNSPEQADKVLELMDTSGAADDAMRLKVRILFSRATGEGAPDTA</sequence>